<evidence type="ECO:0000313" key="14">
    <source>
        <dbReference type="Proteomes" id="UP000030680"/>
    </source>
</evidence>
<keyword evidence="4 13" id="KW-0132">Cell division</keyword>
<dbReference type="EMBL" id="KB454498">
    <property type="protein sequence ID" value="EME30654.1"/>
    <property type="molecule type" value="Genomic_DNA"/>
</dbReference>
<evidence type="ECO:0000256" key="1">
    <source>
        <dbReference type="ARBA" id="ARBA00004496"/>
    </source>
</evidence>
<dbReference type="InterPro" id="IPR045061">
    <property type="entry name" value="FtsZ/CetZ"/>
</dbReference>
<dbReference type="AlphaFoldDB" id="M2Y495"/>
<feature type="domain" description="Tubulin/FtsZ GTPase" evidence="11">
    <location>
        <begin position="122"/>
        <end position="313"/>
    </location>
</feature>
<feature type="compositionally biased region" description="Polar residues" evidence="10">
    <location>
        <begin position="76"/>
        <end position="109"/>
    </location>
</feature>
<dbReference type="InterPro" id="IPR036525">
    <property type="entry name" value="Tubulin/FtsZ_GTPase_sf"/>
</dbReference>
<dbReference type="HAMAP" id="MF_00909">
    <property type="entry name" value="FtsZ"/>
    <property type="match status" value="1"/>
</dbReference>
<reference evidence="14" key="1">
    <citation type="journal article" date="2013" name="Science">
        <title>Gene transfer from bacteria and archaea facilitated evolution of an extremophilic eukaryote.</title>
        <authorList>
            <person name="Schonknecht G."/>
            <person name="Chen W.H."/>
            <person name="Ternes C.M."/>
            <person name="Barbier G.G."/>
            <person name="Shrestha R.P."/>
            <person name="Stanke M."/>
            <person name="Brautigam A."/>
            <person name="Baker B.J."/>
            <person name="Banfield J.F."/>
            <person name="Garavito R.M."/>
            <person name="Carr K."/>
            <person name="Wilkerson C."/>
            <person name="Rensing S.A."/>
            <person name="Gagneul D."/>
            <person name="Dickenson N.E."/>
            <person name="Oesterhelt C."/>
            <person name="Lercher M.J."/>
            <person name="Weber A.P."/>
        </authorList>
    </citation>
    <scope>NUCLEOTIDE SEQUENCE [LARGE SCALE GENOMIC DNA]</scope>
    <source>
        <strain evidence="14">074W</strain>
    </source>
</reference>
<comment type="subcellular location">
    <subcellularLocation>
        <location evidence="1">Cytoplasm</location>
    </subcellularLocation>
</comment>
<feature type="coiled-coil region" evidence="9">
    <location>
        <begin position="245"/>
        <end position="272"/>
    </location>
</feature>
<evidence type="ECO:0000256" key="7">
    <source>
        <dbReference type="ARBA" id="ARBA00023210"/>
    </source>
</evidence>
<feature type="compositionally biased region" description="Basic and acidic residues" evidence="10">
    <location>
        <begin position="470"/>
        <end position="486"/>
    </location>
</feature>
<evidence type="ECO:0000256" key="4">
    <source>
        <dbReference type="ARBA" id="ARBA00022618"/>
    </source>
</evidence>
<dbReference type="PRINTS" id="PR00423">
    <property type="entry name" value="CELLDVISFTSZ"/>
</dbReference>
<dbReference type="RefSeq" id="XP_005707174.1">
    <property type="nucleotide sequence ID" value="XM_005707117.1"/>
</dbReference>
<dbReference type="FunFam" id="3.30.1330.20:FF:000007">
    <property type="entry name" value="Cell division protein ftsZ, putative"/>
    <property type="match status" value="1"/>
</dbReference>
<keyword evidence="9" id="KW-0175">Coiled coil</keyword>
<dbReference type="Proteomes" id="UP000030680">
    <property type="component" value="Unassembled WGS sequence"/>
</dbReference>
<dbReference type="OrthoDB" id="70257at2759"/>
<dbReference type="NCBIfam" id="TIGR00065">
    <property type="entry name" value="ftsZ"/>
    <property type="match status" value="1"/>
</dbReference>
<name>M2Y495_GALSU</name>
<dbReference type="SMART" id="SM00865">
    <property type="entry name" value="Tubulin_C"/>
    <property type="match status" value="1"/>
</dbReference>
<feature type="compositionally biased region" description="Low complexity" evidence="10">
    <location>
        <begin position="450"/>
        <end position="465"/>
    </location>
</feature>
<evidence type="ECO:0000259" key="12">
    <source>
        <dbReference type="SMART" id="SM00865"/>
    </source>
</evidence>
<dbReference type="KEGG" id="gsl:Gasu_21120"/>
<feature type="region of interest" description="Disordered" evidence="10">
    <location>
        <begin position="55"/>
        <end position="109"/>
    </location>
</feature>
<evidence type="ECO:0000313" key="13">
    <source>
        <dbReference type="EMBL" id="EME30654.1"/>
    </source>
</evidence>
<dbReference type="Gene3D" id="3.40.50.1440">
    <property type="entry name" value="Tubulin/FtsZ, GTPase domain"/>
    <property type="match status" value="1"/>
</dbReference>
<keyword evidence="7" id="KW-0717">Septation</keyword>
<keyword evidence="3" id="KW-0963">Cytoplasm</keyword>
<dbReference type="GeneID" id="17089370"/>
<keyword evidence="5" id="KW-0547">Nucleotide-binding</keyword>
<keyword evidence="6" id="KW-0342">GTP-binding</keyword>
<dbReference type="STRING" id="130081.M2Y495"/>
<dbReference type="PANTHER" id="PTHR30314">
    <property type="entry name" value="CELL DIVISION PROTEIN FTSZ-RELATED"/>
    <property type="match status" value="1"/>
</dbReference>
<evidence type="ECO:0000259" key="11">
    <source>
        <dbReference type="SMART" id="SM00864"/>
    </source>
</evidence>
<dbReference type="InterPro" id="IPR020805">
    <property type="entry name" value="Cell_div_FtsZ_CS"/>
</dbReference>
<dbReference type="Pfam" id="PF12327">
    <property type="entry name" value="FtsZ_C"/>
    <property type="match status" value="1"/>
</dbReference>
<evidence type="ECO:0000256" key="6">
    <source>
        <dbReference type="ARBA" id="ARBA00023134"/>
    </source>
</evidence>
<protein>
    <submittedName>
        <fullName evidence="13">Cell division protein FtsZ</fullName>
    </submittedName>
</protein>
<evidence type="ECO:0000256" key="8">
    <source>
        <dbReference type="ARBA" id="ARBA00023306"/>
    </source>
</evidence>
<dbReference type="InterPro" id="IPR003008">
    <property type="entry name" value="Tubulin_FtsZ_GTPase"/>
</dbReference>
<gene>
    <name evidence="13" type="ORF">Gasu_21120</name>
</gene>
<dbReference type="InterPro" id="IPR037103">
    <property type="entry name" value="Tubulin/FtsZ-like_C"/>
</dbReference>
<dbReference type="PANTHER" id="PTHR30314:SF3">
    <property type="entry name" value="MITOCHONDRIAL DIVISION PROTEIN FSZA"/>
    <property type="match status" value="1"/>
</dbReference>
<dbReference type="InterPro" id="IPR018316">
    <property type="entry name" value="Tubulin/FtsZ_2-layer-sand-dom"/>
</dbReference>
<dbReference type="CDD" id="cd02201">
    <property type="entry name" value="FtsZ_type1"/>
    <property type="match status" value="1"/>
</dbReference>
<feature type="domain" description="Tubulin/FtsZ 2-layer sandwich" evidence="12">
    <location>
        <begin position="315"/>
        <end position="432"/>
    </location>
</feature>
<dbReference type="SUPFAM" id="SSF55307">
    <property type="entry name" value="Tubulin C-terminal domain-like"/>
    <property type="match status" value="1"/>
</dbReference>
<comment type="similarity">
    <text evidence="2">Belongs to the FtsZ family.</text>
</comment>
<proteinExistence type="inferred from homology"/>
<dbReference type="Gramene" id="EME30654">
    <property type="protein sequence ID" value="EME30654"/>
    <property type="gene ID" value="Gasu_21120"/>
</dbReference>
<feature type="region of interest" description="Disordered" evidence="10">
    <location>
        <begin position="449"/>
        <end position="486"/>
    </location>
</feature>
<keyword evidence="8" id="KW-0131">Cell cycle</keyword>
<dbReference type="GO" id="GO:0048285">
    <property type="term" value="P:organelle fission"/>
    <property type="evidence" value="ECO:0007669"/>
    <property type="project" value="TreeGrafter"/>
</dbReference>
<dbReference type="GO" id="GO:0032153">
    <property type="term" value="C:cell division site"/>
    <property type="evidence" value="ECO:0007669"/>
    <property type="project" value="TreeGrafter"/>
</dbReference>
<evidence type="ECO:0000256" key="10">
    <source>
        <dbReference type="SAM" id="MobiDB-lite"/>
    </source>
</evidence>
<dbReference type="InterPro" id="IPR008280">
    <property type="entry name" value="Tub_FtsZ_C"/>
</dbReference>
<dbReference type="GO" id="GO:0042802">
    <property type="term" value="F:identical protein binding"/>
    <property type="evidence" value="ECO:0007669"/>
    <property type="project" value="UniProtKB-ARBA"/>
</dbReference>
<dbReference type="InterPro" id="IPR017975">
    <property type="entry name" value="Tubulin_CS"/>
</dbReference>
<evidence type="ECO:0000256" key="2">
    <source>
        <dbReference type="ARBA" id="ARBA00009690"/>
    </source>
</evidence>
<dbReference type="OMA" id="GNPSIGQ"/>
<dbReference type="PROSITE" id="PS00227">
    <property type="entry name" value="TUBULIN"/>
    <property type="match status" value="1"/>
</dbReference>
<dbReference type="Pfam" id="PF00091">
    <property type="entry name" value="Tubulin"/>
    <property type="match status" value="1"/>
</dbReference>
<evidence type="ECO:0000256" key="5">
    <source>
        <dbReference type="ARBA" id="ARBA00022741"/>
    </source>
</evidence>
<dbReference type="GO" id="GO:0005737">
    <property type="term" value="C:cytoplasm"/>
    <property type="evidence" value="ECO:0007669"/>
    <property type="project" value="UniProtKB-SubCell"/>
</dbReference>
<dbReference type="SUPFAM" id="SSF52490">
    <property type="entry name" value="Tubulin nucleotide-binding domain-like"/>
    <property type="match status" value="1"/>
</dbReference>
<dbReference type="InterPro" id="IPR000158">
    <property type="entry name" value="Cell_div_FtsZ"/>
</dbReference>
<dbReference type="PROSITE" id="PS01135">
    <property type="entry name" value="FTSZ_2"/>
    <property type="match status" value="1"/>
</dbReference>
<dbReference type="GO" id="GO:0005874">
    <property type="term" value="C:microtubule"/>
    <property type="evidence" value="ECO:0007669"/>
    <property type="project" value="InterPro"/>
</dbReference>
<keyword evidence="14" id="KW-1185">Reference proteome</keyword>
<dbReference type="GO" id="GO:0005525">
    <property type="term" value="F:GTP binding"/>
    <property type="evidence" value="ECO:0007669"/>
    <property type="project" value="UniProtKB-KW"/>
</dbReference>
<dbReference type="InterPro" id="IPR024757">
    <property type="entry name" value="FtsZ_C"/>
</dbReference>
<dbReference type="SMART" id="SM00864">
    <property type="entry name" value="Tubulin"/>
    <property type="match status" value="1"/>
</dbReference>
<dbReference type="PROSITE" id="PS01134">
    <property type="entry name" value="FTSZ_1"/>
    <property type="match status" value="1"/>
</dbReference>
<organism evidence="13 14">
    <name type="scientific">Galdieria sulphuraria</name>
    <name type="common">Red alga</name>
    <dbReference type="NCBI Taxonomy" id="130081"/>
    <lineage>
        <taxon>Eukaryota</taxon>
        <taxon>Rhodophyta</taxon>
        <taxon>Bangiophyceae</taxon>
        <taxon>Galdieriales</taxon>
        <taxon>Galdieriaceae</taxon>
        <taxon>Galdieria</taxon>
    </lineage>
</organism>
<dbReference type="GO" id="GO:0003924">
    <property type="term" value="F:GTPase activity"/>
    <property type="evidence" value="ECO:0007669"/>
    <property type="project" value="InterPro"/>
</dbReference>
<evidence type="ECO:0000256" key="9">
    <source>
        <dbReference type="SAM" id="Coils"/>
    </source>
</evidence>
<evidence type="ECO:0000256" key="3">
    <source>
        <dbReference type="ARBA" id="ARBA00022490"/>
    </source>
</evidence>
<sequence length="486" mass="50798">MLSFLCSSSGGALFSSKQSSFVYDKKSNRGPGSCFHQRFVRRNNVLVIFPEASDSVSSPLPLRDSSQKPTSDKNSSKMYPTNSTTTASSKENVKSNQTHRSFGTTQTGTKFVSSGGAVNPCVIKVVGVGGGGSNAVNRMCGMVEGVEFWCINTDAQALSRVKTSNSVTIGSEITRGLGAGGKPEVGRQAAEESQAAISSAVQGGDLVFVTAGMGGGTGSGAAPIVAKIAKEQGCLTVGVVTKPFSFEGRRRMQQAEEAIEALRKEVDTLIVVSNDKLLEIVPENTALEKAFSVADDILRQGVVGISEIIVRPGLINVDFADVRSIMADAGSALMGIGSGSGKSRAKDAAVAAISSPLLDFPIERAKGIVFNITGGNDMTLHEINAAAEVIYEAVDLNANIIFGALVDDSMENELSITVIATGFPQPSDSASSSMTQKASAVDVTSFIQGSASPRSSTSSSSSVASHVTKPKRDIPDFLRRFQQENK</sequence>
<dbReference type="GO" id="GO:0051301">
    <property type="term" value="P:cell division"/>
    <property type="evidence" value="ECO:0007669"/>
    <property type="project" value="UniProtKB-KW"/>
</dbReference>
<dbReference type="GO" id="GO:0007017">
    <property type="term" value="P:microtubule-based process"/>
    <property type="evidence" value="ECO:0007669"/>
    <property type="project" value="InterPro"/>
</dbReference>
<dbReference type="eggNOG" id="ENOG502QRFN">
    <property type="taxonomic scope" value="Eukaryota"/>
</dbReference>
<accession>M2Y495</accession>
<dbReference type="FunFam" id="3.40.50.1440:FF:000023">
    <property type="entry name" value="Cell division protein FtsZ"/>
    <property type="match status" value="1"/>
</dbReference>
<dbReference type="Gene3D" id="3.30.1330.20">
    <property type="entry name" value="Tubulin/FtsZ, C-terminal domain"/>
    <property type="match status" value="1"/>
</dbReference>